<sequence length="58" mass="6341">MPPSLLTLEGFTALLAELRRRGHRLLGPTVRDGVIAYADIDSADDLPRGWTDEQSGGY</sequence>
<accession>T1CK02</accession>
<dbReference type="EMBL" id="AUZX01005355">
    <property type="protein sequence ID" value="EQD68230.1"/>
    <property type="molecule type" value="Genomic_DNA"/>
</dbReference>
<dbReference type="AlphaFoldDB" id="T1CK02"/>
<comment type="caution">
    <text evidence="1">The sequence shown here is derived from an EMBL/GenBank/DDBJ whole genome shotgun (WGS) entry which is preliminary data.</text>
</comment>
<feature type="non-terminal residue" evidence="1">
    <location>
        <position position="58"/>
    </location>
</feature>
<reference evidence="1" key="1">
    <citation type="submission" date="2013-08" db="EMBL/GenBank/DDBJ databases">
        <authorList>
            <person name="Mendez C."/>
            <person name="Richter M."/>
            <person name="Ferrer M."/>
            <person name="Sanchez J."/>
        </authorList>
    </citation>
    <scope>NUCLEOTIDE SEQUENCE</scope>
</reference>
<gene>
    <name evidence="1" type="ORF">B1A_07431</name>
</gene>
<reference evidence="1" key="2">
    <citation type="journal article" date="2014" name="ISME J.">
        <title>Microbial stratification in low pH oxic and suboxic macroscopic growths along an acid mine drainage.</title>
        <authorList>
            <person name="Mendez-Garcia C."/>
            <person name="Mesa V."/>
            <person name="Sprenger R.R."/>
            <person name="Richter M."/>
            <person name="Diez M.S."/>
            <person name="Solano J."/>
            <person name="Bargiela R."/>
            <person name="Golyshina O.V."/>
            <person name="Manteca A."/>
            <person name="Ramos J.L."/>
            <person name="Gallego J.R."/>
            <person name="Llorente I."/>
            <person name="Martins Dos Santos V.A."/>
            <person name="Jensen O.N."/>
            <person name="Pelaez A.I."/>
            <person name="Sanchez J."/>
            <person name="Ferrer M."/>
        </authorList>
    </citation>
    <scope>NUCLEOTIDE SEQUENCE</scope>
</reference>
<name>T1CK02_9ZZZZ</name>
<protein>
    <submittedName>
        <fullName evidence="1">Uncharacterized protein</fullName>
    </submittedName>
</protein>
<evidence type="ECO:0000313" key="1">
    <source>
        <dbReference type="EMBL" id="EQD68230.1"/>
    </source>
</evidence>
<proteinExistence type="predicted"/>
<organism evidence="1">
    <name type="scientific">mine drainage metagenome</name>
    <dbReference type="NCBI Taxonomy" id="410659"/>
    <lineage>
        <taxon>unclassified sequences</taxon>
        <taxon>metagenomes</taxon>
        <taxon>ecological metagenomes</taxon>
    </lineage>
</organism>